<evidence type="ECO:0000313" key="3">
    <source>
        <dbReference type="Proteomes" id="UP000078492"/>
    </source>
</evidence>
<keyword evidence="1" id="KW-0812">Transmembrane</keyword>
<evidence type="ECO:0000313" key="2">
    <source>
        <dbReference type="EMBL" id="KYN21458.1"/>
    </source>
</evidence>
<name>A0A151J8Z1_9HYME</name>
<dbReference type="EMBL" id="KQ979445">
    <property type="protein sequence ID" value="KYN21458.1"/>
    <property type="molecule type" value="Genomic_DNA"/>
</dbReference>
<organism evidence="2 3">
    <name type="scientific">Trachymyrmex cornetzi</name>
    <dbReference type="NCBI Taxonomy" id="471704"/>
    <lineage>
        <taxon>Eukaryota</taxon>
        <taxon>Metazoa</taxon>
        <taxon>Ecdysozoa</taxon>
        <taxon>Arthropoda</taxon>
        <taxon>Hexapoda</taxon>
        <taxon>Insecta</taxon>
        <taxon>Pterygota</taxon>
        <taxon>Neoptera</taxon>
        <taxon>Endopterygota</taxon>
        <taxon>Hymenoptera</taxon>
        <taxon>Apocrita</taxon>
        <taxon>Aculeata</taxon>
        <taxon>Formicoidea</taxon>
        <taxon>Formicidae</taxon>
        <taxon>Myrmicinae</taxon>
        <taxon>Trachymyrmex</taxon>
    </lineage>
</organism>
<dbReference type="STRING" id="471704.A0A151J8Z1"/>
<gene>
    <name evidence="2" type="ORF">ALC57_06167</name>
</gene>
<dbReference type="AlphaFoldDB" id="A0A151J8Z1"/>
<keyword evidence="1" id="KW-1133">Transmembrane helix</keyword>
<keyword evidence="3" id="KW-1185">Reference proteome</keyword>
<accession>A0A151J8Z1</accession>
<sequence length="305" mass="35726">MQNIQLSILHKLPQSKYKNLKRYIKNNKVEEKENIDESNLHCKETLQKLHIIQPNDPDLTTFWKETFKQRQKDISIENYYEEYPILKTSIGAILIDFEIKTGIDAHIFPKKWSEIAPFILDFAVNKDLCPSLCDLRNDMISVETLSFLILPYIFQPCNVKTGNKRKWKPSKVEVAESFICRIPLTELEPKSQKRKEKLQAFGLTLQSMIVAIGTILNLTDFYIIINNVKYVSTTLMRAVNLCFQAFFALDAKYPVDSEIMWYFLHQVYGITDEEHIRNFISVNVVWQYIQELMSALQSALEEQLK</sequence>
<protein>
    <submittedName>
        <fullName evidence="2">Uncharacterized protein</fullName>
    </submittedName>
</protein>
<keyword evidence="1" id="KW-0472">Membrane</keyword>
<dbReference type="Proteomes" id="UP000078492">
    <property type="component" value="Unassembled WGS sequence"/>
</dbReference>
<proteinExistence type="predicted"/>
<reference evidence="2 3" key="1">
    <citation type="submission" date="2015-09" db="EMBL/GenBank/DDBJ databases">
        <title>Trachymyrmex cornetzi WGS genome.</title>
        <authorList>
            <person name="Nygaard S."/>
            <person name="Hu H."/>
            <person name="Boomsma J."/>
            <person name="Zhang G."/>
        </authorList>
    </citation>
    <scope>NUCLEOTIDE SEQUENCE [LARGE SCALE GENOMIC DNA]</scope>
    <source>
        <strain evidence="2">Tcor2-1</strain>
        <tissue evidence="2">Whole body</tissue>
    </source>
</reference>
<evidence type="ECO:0000256" key="1">
    <source>
        <dbReference type="SAM" id="Phobius"/>
    </source>
</evidence>
<feature type="transmembrane region" description="Helical" evidence="1">
    <location>
        <begin position="200"/>
        <end position="225"/>
    </location>
</feature>